<evidence type="ECO:0000313" key="2">
    <source>
        <dbReference type="EMBL" id="CAJ0608787.1"/>
    </source>
</evidence>
<sequence length="97" mass="11032">MSEKNTSQKSLKRPKSKDDGNAANATSEVNGKQKKEMKKDEKEFRTPRPKVRKPQKKERPLTAVGAKIRARSKTPAKTIKTARGRVIRNPKPFTLEF</sequence>
<reference evidence="2" key="1">
    <citation type="submission" date="2023-07" db="EMBL/GenBank/DDBJ databases">
        <authorList>
            <consortium name="CYATHOMIX"/>
        </authorList>
    </citation>
    <scope>NUCLEOTIDE SEQUENCE</scope>
    <source>
        <strain evidence="2">N/A</strain>
    </source>
</reference>
<feature type="compositionally biased region" description="Basic residues" evidence="1">
    <location>
        <begin position="68"/>
        <end position="78"/>
    </location>
</feature>
<dbReference type="Proteomes" id="UP001176961">
    <property type="component" value="Unassembled WGS sequence"/>
</dbReference>
<name>A0AA36HEN4_CYLNA</name>
<proteinExistence type="predicted"/>
<feature type="compositionally biased region" description="Basic residues" evidence="1">
    <location>
        <begin position="47"/>
        <end position="56"/>
    </location>
</feature>
<gene>
    <name evidence="2" type="ORF">CYNAS_LOCUS20770</name>
</gene>
<organism evidence="2 3">
    <name type="scientific">Cylicocyclus nassatus</name>
    <name type="common">Nematode worm</name>
    <dbReference type="NCBI Taxonomy" id="53992"/>
    <lineage>
        <taxon>Eukaryota</taxon>
        <taxon>Metazoa</taxon>
        <taxon>Ecdysozoa</taxon>
        <taxon>Nematoda</taxon>
        <taxon>Chromadorea</taxon>
        <taxon>Rhabditida</taxon>
        <taxon>Rhabditina</taxon>
        <taxon>Rhabditomorpha</taxon>
        <taxon>Strongyloidea</taxon>
        <taxon>Strongylidae</taxon>
        <taxon>Cylicocyclus</taxon>
    </lineage>
</organism>
<accession>A0AA36HEN4</accession>
<evidence type="ECO:0000256" key="1">
    <source>
        <dbReference type="SAM" id="MobiDB-lite"/>
    </source>
</evidence>
<evidence type="ECO:0000313" key="3">
    <source>
        <dbReference type="Proteomes" id="UP001176961"/>
    </source>
</evidence>
<dbReference type="AlphaFoldDB" id="A0AA36HEN4"/>
<keyword evidence="3" id="KW-1185">Reference proteome</keyword>
<dbReference type="EMBL" id="CATQJL010000326">
    <property type="protein sequence ID" value="CAJ0608787.1"/>
    <property type="molecule type" value="Genomic_DNA"/>
</dbReference>
<comment type="caution">
    <text evidence="2">The sequence shown here is derived from an EMBL/GenBank/DDBJ whole genome shotgun (WGS) entry which is preliminary data.</text>
</comment>
<protein>
    <submittedName>
        <fullName evidence="2">Uncharacterized protein</fullName>
    </submittedName>
</protein>
<feature type="compositionally biased region" description="Basic and acidic residues" evidence="1">
    <location>
        <begin position="31"/>
        <end position="46"/>
    </location>
</feature>
<feature type="region of interest" description="Disordered" evidence="1">
    <location>
        <begin position="1"/>
        <end position="78"/>
    </location>
</feature>